<evidence type="ECO:0000313" key="2">
    <source>
        <dbReference type="EMBL" id="MFE3866619.1"/>
    </source>
</evidence>
<evidence type="ECO:0000313" key="3">
    <source>
        <dbReference type="Proteomes" id="UP001600109"/>
    </source>
</evidence>
<dbReference type="Proteomes" id="UP001600109">
    <property type="component" value="Unassembled WGS sequence"/>
</dbReference>
<accession>A0ABW6HRI7</accession>
<keyword evidence="3" id="KW-1185">Reference proteome</keyword>
<protein>
    <submittedName>
        <fullName evidence="2">Zinc ribbon domain-containing protein</fullName>
    </submittedName>
</protein>
<dbReference type="RefSeq" id="WP_379853273.1">
    <property type="nucleotide sequence ID" value="NZ_JBHZPZ010000001.1"/>
</dbReference>
<gene>
    <name evidence="2" type="ORF">ACFX5E_00860</name>
</gene>
<evidence type="ECO:0000259" key="1">
    <source>
        <dbReference type="Pfam" id="PF12674"/>
    </source>
</evidence>
<sequence>MEYIALCQSCGMPLSNEEIKGTEQNGLKNNQYCRYCYEDGAFTKPTMNLEDMKNNVSTQMKKLKLPIYTIQKAITILPTLSRWKNK</sequence>
<dbReference type="InterPro" id="IPR025868">
    <property type="entry name" value="Zn_ribbon_dom_put"/>
</dbReference>
<organism evidence="2 3">
    <name type="scientific">Flavobacterium xylosi</name>
    <dbReference type="NCBI Taxonomy" id="3230415"/>
    <lineage>
        <taxon>Bacteria</taxon>
        <taxon>Pseudomonadati</taxon>
        <taxon>Bacteroidota</taxon>
        <taxon>Flavobacteriia</taxon>
        <taxon>Flavobacteriales</taxon>
        <taxon>Flavobacteriaceae</taxon>
        <taxon>Flavobacterium</taxon>
    </lineage>
</organism>
<comment type="caution">
    <text evidence="2">The sequence shown here is derived from an EMBL/GenBank/DDBJ whole genome shotgun (WGS) entry which is preliminary data.</text>
</comment>
<feature type="domain" description="Putative zinc ribbon" evidence="1">
    <location>
        <begin position="6"/>
        <end position="84"/>
    </location>
</feature>
<dbReference type="Pfam" id="PF12674">
    <property type="entry name" value="Zn_ribbon_2"/>
    <property type="match status" value="1"/>
</dbReference>
<proteinExistence type="predicted"/>
<dbReference type="EMBL" id="JBHZPZ010000001">
    <property type="protein sequence ID" value="MFE3866619.1"/>
    <property type="molecule type" value="Genomic_DNA"/>
</dbReference>
<reference evidence="2 3" key="1">
    <citation type="submission" date="2024-06" db="EMBL/GenBank/DDBJ databases">
        <title>Flavobacterium spp. isolated from glacier.</title>
        <authorList>
            <person name="Han D."/>
        </authorList>
    </citation>
    <scope>NUCLEOTIDE SEQUENCE [LARGE SCALE GENOMIC DNA]</scope>
    <source>
        <strain evidence="2 3">LS2P90</strain>
    </source>
</reference>
<name>A0ABW6HRI7_9FLAO</name>